<reference evidence="1 2" key="1">
    <citation type="submission" date="2019-07" db="EMBL/GenBank/DDBJ databases">
        <title>Whole genome shotgun sequence of Empedobacter brevis NBRC 14943.</title>
        <authorList>
            <person name="Hosoyama A."/>
            <person name="Uohara A."/>
            <person name="Ohji S."/>
            <person name="Ichikawa N."/>
        </authorList>
    </citation>
    <scope>NUCLEOTIDE SEQUENCE [LARGE SCALE GENOMIC DNA]</scope>
    <source>
        <strain evidence="1 2">NBRC 14943</strain>
    </source>
</reference>
<dbReference type="SUPFAM" id="SSF52777">
    <property type="entry name" value="CoA-dependent acyltransferases"/>
    <property type="match status" value="1"/>
</dbReference>
<evidence type="ECO:0000313" key="2">
    <source>
        <dbReference type="Proteomes" id="UP000321245"/>
    </source>
</evidence>
<dbReference type="SMART" id="SM01059">
    <property type="entry name" value="CAT"/>
    <property type="match status" value="1"/>
</dbReference>
<organism evidence="1 2">
    <name type="scientific">Empedobacter brevis NBRC 14943 = ATCC 43319</name>
    <dbReference type="NCBI Taxonomy" id="1218108"/>
    <lineage>
        <taxon>Bacteria</taxon>
        <taxon>Pseudomonadati</taxon>
        <taxon>Bacteroidota</taxon>
        <taxon>Flavobacteriia</taxon>
        <taxon>Flavobacteriales</taxon>
        <taxon>Weeksellaceae</taxon>
        <taxon>Empedobacter</taxon>
    </lineage>
</organism>
<dbReference type="InterPro" id="IPR023213">
    <property type="entry name" value="CAT-like_dom_sf"/>
</dbReference>
<dbReference type="RefSeq" id="WP_019975168.1">
    <property type="nucleotide sequence ID" value="NZ_BJXC01000004.1"/>
</dbReference>
<keyword evidence="1" id="KW-0808">Transferase</keyword>
<dbReference type="InterPro" id="IPR001707">
    <property type="entry name" value="Cmp_AcTrfase"/>
</dbReference>
<proteinExistence type="predicted"/>
<dbReference type="STRING" id="1218108.GCA_000382425_01675"/>
<sequence length="229" mass="26495">MHINKKELKVRESYFNFAAMKQKFNPEGWNRTEHFKMFSKMDNPYVGVVAEVECSKAYTYAKANNLSFFAIYLHCSMLAENKIQEFKYRIENDEIFVYEHLDCGTTIGRKDGTFGFALMNFTENFDEFNAQLQEQIQSVENSVGLHIKNEEITIGLVRHSTFPWSRFTGLVQPANYGTGESIPRIIFGKAYLQDHKMYMPVSVEANHGFVDGLHLANYLAAFEEELGKY</sequence>
<dbReference type="Pfam" id="PF00302">
    <property type="entry name" value="CAT"/>
    <property type="match status" value="1"/>
</dbReference>
<dbReference type="EMBL" id="BJXC01000004">
    <property type="protein sequence ID" value="GEM51151.1"/>
    <property type="molecule type" value="Genomic_DNA"/>
</dbReference>
<gene>
    <name evidence="1" type="ORF">EB1_09410</name>
</gene>
<name>A0A511NFW9_9FLAO</name>
<dbReference type="Gene3D" id="3.30.559.10">
    <property type="entry name" value="Chloramphenicol acetyltransferase-like domain"/>
    <property type="match status" value="1"/>
</dbReference>
<dbReference type="GeneID" id="84649856"/>
<accession>A0A511NFW9</accession>
<dbReference type="OrthoDB" id="9801766at2"/>
<comment type="caution">
    <text evidence="1">The sequence shown here is derived from an EMBL/GenBank/DDBJ whole genome shotgun (WGS) entry which is preliminary data.</text>
</comment>
<dbReference type="PANTHER" id="PTHR38474:SF1">
    <property type="entry name" value="SLR0299 PROTEIN"/>
    <property type="match status" value="1"/>
</dbReference>
<protein>
    <submittedName>
        <fullName evidence="1">Chloramphenicol acetyltransferase</fullName>
    </submittedName>
</protein>
<keyword evidence="2" id="KW-1185">Reference proteome</keyword>
<dbReference type="Proteomes" id="UP000321245">
    <property type="component" value="Unassembled WGS sequence"/>
</dbReference>
<dbReference type="AlphaFoldDB" id="A0A511NFW9"/>
<dbReference type="GO" id="GO:0008811">
    <property type="term" value="F:chloramphenicol O-acetyltransferase activity"/>
    <property type="evidence" value="ECO:0007669"/>
    <property type="project" value="InterPro"/>
</dbReference>
<evidence type="ECO:0000313" key="1">
    <source>
        <dbReference type="EMBL" id="GEM51151.1"/>
    </source>
</evidence>
<dbReference type="PANTHER" id="PTHR38474">
    <property type="entry name" value="SLR0299 PROTEIN"/>
    <property type="match status" value="1"/>
</dbReference>